<dbReference type="SUPFAM" id="SSF52540">
    <property type="entry name" value="P-loop containing nucleoside triphosphate hydrolases"/>
    <property type="match status" value="2"/>
</dbReference>
<dbReference type="SMART" id="SM00490">
    <property type="entry name" value="HELICc"/>
    <property type="match status" value="1"/>
</dbReference>
<feature type="domain" description="Helicase ATP-binding" evidence="4">
    <location>
        <begin position="119"/>
        <end position="281"/>
    </location>
</feature>
<dbReference type="Pfam" id="PF00271">
    <property type="entry name" value="Helicase_C"/>
    <property type="match status" value="1"/>
</dbReference>
<dbReference type="InterPro" id="IPR038718">
    <property type="entry name" value="SNF2-like_sf"/>
</dbReference>
<reference evidence="6" key="2">
    <citation type="submission" date="2023-02" db="EMBL/GenBank/DDBJ databases">
        <authorList>
            <consortium name="DOE Joint Genome Institute"/>
            <person name="Mondo S.J."/>
            <person name="Chang Y."/>
            <person name="Wang Y."/>
            <person name="Ahrendt S."/>
            <person name="Andreopoulos W."/>
            <person name="Barry K."/>
            <person name="Beard J."/>
            <person name="Benny G.L."/>
            <person name="Blankenship S."/>
            <person name="Bonito G."/>
            <person name="Cuomo C."/>
            <person name="Desiro A."/>
            <person name="Gervers K.A."/>
            <person name="Hundley H."/>
            <person name="Kuo A."/>
            <person name="LaButti K."/>
            <person name="Lang B.F."/>
            <person name="Lipzen A."/>
            <person name="O'Donnell K."/>
            <person name="Pangilinan J."/>
            <person name="Reynolds N."/>
            <person name="Sandor L."/>
            <person name="Smith M.W."/>
            <person name="Tsang A."/>
            <person name="Grigoriev I.V."/>
            <person name="Stajich J.E."/>
            <person name="Spatafora J.W."/>
        </authorList>
    </citation>
    <scope>NUCLEOTIDE SEQUENCE</scope>
    <source>
        <strain evidence="6">RSA 2281</strain>
    </source>
</reference>
<dbReference type="CDD" id="cd18793">
    <property type="entry name" value="SF2_C_SNF"/>
    <property type="match status" value="1"/>
</dbReference>
<dbReference type="Proteomes" id="UP001209540">
    <property type="component" value="Unassembled WGS sequence"/>
</dbReference>
<keyword evidence="2 6" id="KW-0378">Hydrolase</keyword>
<dbReference type="GO" id="GO:0006281">
    <property type="term" value="P:DNA repair"/>
    <property type="evidence" value="ECO:0007669"/>
    <property type="project" value="TreeGrafter"/>
</dbReference>
<dbReference type="PROSITE" id="PS51192">
    <property type="entry name" value="HELICASE_ATP_BIND_1"/>
    <property type="match status" value="1"/>
</dbReference>
<dbReference type="PANTHER" id="PTHR45766:SF6">
    <property type="entry name" value="SWI_SNF-RELATED MATRIX-ASSOCIATED ACTIN-DEPENDENT REGULATOR OF CHROMATIN SUBFAMILY A-LIKE PROTEIN 1"/>
    <property type="match status" value="1"/>
</dbReference>
<keyword evidence="1" id="KW-0547">Nucleotide-binding</keyword>
<comment type="caution">
    <text evidence="6">The sequence shown here is derived from an EMBL/GenBank/DDBJ whole genome shotgun (WGS) entry which is preliminary data.</text>
</comment>
<keyword evidence="3" id="KW-0067">ATP-binding</keyword>
<gene>
    <name evidence="6" type="ORF">BDA99DRAFT_596004</name>
</gene>
<name>A0AAD5KGJ1_9FUNG</name>
<dbReference type="Gene3D" id="3.40.50.10810">
    <property type="entry name" value="Tandem AAA-ATPase domain"/>
    <property type="match status" value="1"/>
</dbReference>
<dbReference type="InterPro" id="IPR049730">
    <property type="entry name" value="SNF2/RAD54-like_C"/>
</dbReference>
<dbReference type="InterPro" id="IPR001650">
    <property type="entry name" value="Helicase_C-like"/>
</dbReference>
<dbReference type="InterPro" id="IPR014001">
    <property type="entry name" value="Helicase_ATP-bd"/>
</dbReference>
<evidence type="ECO:0000256" key="3">
    <source>
        <dbReference type="ARBA" id="ARBA00022840"/>
    </source>
</evidence>
<feature type="domain" description="Helicase C-terminal" evidence="5">
    <location>
        <begin position="385"/>
        <end position="540"/>
    </location>
</feature>
<dbReference type="SMART" id="SM00487">
    <property type="entry name" value="DEXDc"/>
    <property type="match status" value="1"/>
</dbReference>
<accession>A0AAD5KGJ1</accession>
<reference evidence="6" key="1">
    <citation type="journal article" date="2022" name="IScience">
        <title>Evolution of zygomycete secretomes and the origins of terrestrial fungal ecologies.</title>
        <authorList>
            <person name="Chang Y."/>
            <person name="Wang Y."/>
            <person name="Mondo S."/>
            <person name="Ahrendt S."/>
            <person name="Andreopoulos W."/>
            <person name="Barry K."/>
            <person name="Beard J."/>
            <person name="Benny G.L."/>
            <person name="Blankenship S."/>
            <person name="Bonito G."/>
            <person name="Cuomo C."/>
            <person name="Desiro A."/>
            <person name="Gervers K.A."/>
            <person name="Hundley H."/>
            <person name="Kuo A."/>
            <person name="LaButti K."/>
            <person name="Lang B.F."/>
            <person name="Lipzen A."/>
            <person name="O'Donnell K."/>
            <person name="Pangilinan J."/>
            <person name="Reynolds N."/>
            <person name="Sandor L."/>
            <person name="Smith M.E."/>
            <person name="Tsang A."/>
            <person name="Grigoriev I.V."/>
            <person name="Stajich J.E."/>
            <person name="Spatafora J.W."/>
        </authorList>
    </citation>
    <scope>NUCLEOTIDE SEQUENCE</scope>
    <source>
        <strain evidence="6">RSA 2281</strain>
    </source>
</reference>
<organism evidence="6 7">
    <name type="scientific">Phascolomyces articulosus</name>
    <dbReference type="NCBI Taxonomy" id="60185"/>
    <lineage>
        <taxon>Eukaryota</taxon>
        <taxon>Fungi</taxon>
        <taxon>Fungi incertae sedis</taxon>
        <taxon>Mucoromycota</taxon>
        <taxon>Mucoromycotina</taxon>
        <taxon>Mucoromycetes</taxon>
        <taxon>Mucorales</taxon>
        <taxon>Lichtheimiaceae</taxon>
        <taxon>Phascolomyces</taxon>
    </lineage>
</organism>
<sequence length="540" mass="62984">MNQSELYFEIYDEAYITIYVVQPNPRIKDTLNRICEHQADNTWVFQRSREVYNQVLKYLLDTFSKDVSTTIHRLPEQVAKAVLDHPNRVMNRYESELLEEFQSKELWHKLKDYQQVGVREALKRKGRILLADEMGVGKTLQAIAISTVYKQYLVLVICPRTVLPVWGQELIRWLDLKSDQVEVCGTSKEIRSTMNNLYGNPDPLYIVTTYDLFANNAALLDNRFNFIILDESQKIKNDSTCRATLTMPVIAKSRYLVLLSGTPVFANPFELFSQVSLLSPEYFLSIGLFTKRYYIAENTTQYQTNSDRLLELHLLLKETVMFRHLKEDIDSISLPLKTRAVIPLELYNIDRNKLIVQNDLFKEEWLQTGHYHSWYGHSAELKIPYIIDCINNLINNQYKDKKFIIYCYHDKMMHSIQDFLVDIGVYGVSIAGDTTLKQREEFSDYFQKNDHCRIMLMKIDVAVGITLTAADIVIFMQLFWTPASIMQAEDRAHRIGRESPVKVLYLLSKHTIDETMFSVIQRKVKIVERILDGGDGIKFN</sequence>
<evidence type="ECO:0000259" key="4">
    <source>
        <dbReference type="PROSITE" id="PS51192"/>
    </source>
</evidence>
<proteinExistence type="predicted"/>
<dbReference type="Pfam" id="PF00176">
    <property type="entry name" value="SNF2-rel_dom"/>
    <property type="match status" value="1"/>
</dbReference>
<dbReference type="EMBL" id="JAIXMP010000007">
    <property type="protein sequence ID" value="KAI9270507.1"/>
    <property type="molecule type" value="Genomic_DNA"/>
</dbReference>
<evidence type="ECO:0000256" key="2">
    <source>
        <dbReference type="ARBA" id="ARBA00022801"/>
    </source>
</evidence>
<protein>
    <submittedName>
        <fullName evidence="6">P-loop containing nucleoside triphosphate hydrolase protein</fullName>
    </submittedName>
</protein>
<dbReference type="GO" id="GO:0005524">
    <property type="term" value="F:ATP binding"/>
    <property type="evidence" value="ECO:0007669"/>
    <property type="project" value="InterPro"/>
</dbReference>
<dbReference type="GO" id="GO:0016787">
    <property type="term" value="F:hydrolase activity"/>
    <property type="evidence" value="ECO:0007669"/>
    <property type="project" value="UniProtKB-KW"/>
</dbReference>
<keyword evidence="7" id="KW-1185">Reference proteome</keyword>
<evidence type="ECO:0000256" key="1">
    <source>
        <dbReference type="ARBA" id="ARBA00022741"/>
    </source>
</evidence>
<evidence type="ECO:0000313" key="7">
    <source>
        <dbReference type="Proteomes" id="UP001209540"/>
    </source>
</evidence>
<dbReference type="PROSITE" id="PS51194">
    <property type="entry name" value="HELICASE_CTER"/>
    <property type="match status" value="1"/>
</dbReference>
<evidence type="ECO:0000313" key="6">
    <source>
        <dbReference type="EMBL" id="KAI9270507.1"/>
    </source>
</evidence>
<dbReference type="InterPro" id="IPR000330">
    <property type="entry name" value="SNF2_N"/>
</dbReference>
<dbReference type="AlphaFoldDB" id="A0AAD5KGJ1"/>
<dbReference type="PANTHER" id="PTHR45766">
    <property type="entry name" value="DNA ANNEALING HELICASE AND ENDONUCLEASE ZRANB3 FAMILY MEMBER"/>
    <property type="match status" value="1"/>
</dbReference>
<dbReference type="Gene3D" id="3.40.50.300">
    <property type="entry name" value="P-loop containing nucleotide triphosphate hydrolases"/>
    <property type="match status" value="1"/>
</dbReference>
<dbReference type="InterPro" id="IPR027417">
    <property type="entry name" value="P-loop_NTPase"/>
</dbReference>
<evidence type="ECO:0000259" key="5">
    <source>
        <dbReference type="PROSITE" id="PS51194"/>
    </source>
</evidence>
<dbReference type="GO" id="GO:0031297">
    <property type="term" value="P:replication fork processing"/>
    <property type="evidence" value="ECO:0007669"/>
    <property type="project" value="TreeGrafter"/>
</dbReference>